<accession>A0A4Y2AF52</accession>
<dbReference type="EMBL" id="BGPR01000015">
    <property type="protein sequence ID" value="GBL78481.1"/>
    <property type="molecule type" value="Genomic_DNA"/>
</dbReference>
<keyword evidence="2" id="KW-1185">Reference proteome</keyword>
<gene>
    <name evidence="1" type="ORF">AVEN_42965_1</name>
</gene>
<evidence type="ECO:0000313" key="1">
    <source>
        <dbReference type="EMBL" id="GBL78481.1"/>
    </source>
</evidence>
<protein>
    <submittedName>
        <fullName evidence="1">Uncharacterized protein</fullName>
    </submittedName>
</protein>
<dbReference type="Proteomes" id="UP000499080">
    <property type="component" value="Unassembled WGS sequence"/>
</dbReference>
<dbReference type="AlphaFoldDB" id="A0A4Y2AF52"/>
<evidence type="ECO:0000313" key="2">
    <source>
        <dbReference type="Proteomes" id="UP000499080"/>
    </source>
</evidence>
<name>A0A4Y2AF52_ARAVE</name>
<comment type="caution">
    <text evidence="1">The sequence shown here is derived from an EMBL/GenBank/DDBJ whole genome shotgun (WGS) entry which is preliminary data.</text>
</comment>
<reference evidence="1 2" key="1">
    <citation type="journal article" date="2019" name="Sci. Rep.">
        <title>Orb-weaving spider Araneus ventricosus genome elucidates the spidroin gene catalogue.</title>
        <authorList>
            <person name="Kono N."/>
            <person name="Nakamura H."/>
            <person name="Ohtoshi R."/>
            <person name="Moran D.A.P."/>
            <person name="Shinohara A."/>
            <person name="Yoshida Y."/>
            <person name="Fujiwara M."/>
            <person name="Mori M."/>
            <person name="Tomita M."/>
            <person name="Arakawa K."/>
        </authorList>
    </citation>
    <scope>NUCLEOTIDE SEQUENCE [LARGE SCALE GENOMIC DNA]</scope>
</reference>
<proteinExistence type="predicted"/>
<sequence>MLSLISWLNEEVIRKQIMSEQKQDNPTQWSGENRVGLTMIGMRKVSLCLRAKLAKRGASSTPLFFTNTNLIHEGFRIQLRNQG</sequence>
<organism evidence="1 2">
    <name type="scientific">Araneus ventricosus</name>
    <name type="common">Orbweaver spider</name>
    <name type="synonym">Epeira ventricosa</name>
    <dbReference type="NCBI Taxonomy" id="182803"/>
    <lineage>
        <taxon>Eukaryota</taxon>
        <taxon>Metazoa</taxon>
        <taxon>Ecdysozoa</taxon>
        <taxon>Arthropoda</taxon>
        <taxon>Chelicerata</taxon>
        <taxon>Arachnida</taxon>
        <taxon>Araneae</taxon>
        <taxon>Araneomorphae</taxon>
        <taxon>Entelegynae</taxon>
        <taxon>Araneoidea</taxon>
        <taxon>Araneidae</taxon>
        <taxon>Araneus</taxon>
    </lineage>
</organism>